<protein>
    <submittedName>
        <fullName evidence="2">Uncharacterized protein</fullName>
    </submittedName>
</protein>
<organism evidence="2 3">
    <name type="scientific">Obba rivulosa</name>
    <dbReference type="NCBI Taxonomy" id="1052685"/>
    <lineage>
        <taxon>Eukaryota</taxon>
        <taxon>Fungi</taxon>
        <taxon>Dikarya</taxon>
        <taxon>Basidiomycota</taxon>
        <taxon>Agaricomycotina</taxon>
        <taxon>Agaricomycetes</taxon>
        <taxon>Polyporales</taxon>
        <taxon>Gelatoporiaceae</taxon>
        <taxon>Obba</taxon>
    </lineage>
</organism>
<proteinExistence type="predicted"/>
<feature type="region of interest" description="Disordered" evidence="1">
    <location>
        <begin position="113"/>
        <end position="138"/>
    </location>
</feature>
<dbReference type="EMBL" id="KV722341">
    <property type="protein sequence ID" value="OCH94725.1"/>
    <property type="molecule type" value="Genomic_DNA"/>
</dbReference>
<reference evidence="2 3" key="1">
    <citation type="submission" date="2016-07" db="EMBL/GenBank/DDBJ databases">
        <title>Draft genome of the white-rot fungus Obba rivulosa 3A-2.</title>
        <authorList>
            <consortium name="DOE Joint Genome Institute"/>
            <person name="Miettinen O."/>
            <person name="Riley R."/>
            <person name="Acob R."/>
            <person name="Barry K."/>
            <person name="Cullen D."/>
            <person name="De Vries R."/>
            <person name="Hainaut M."/>
            <person name="Hatakka A."/>
            <person name="Henrissat B."/>
            <person name="Hilden K."/>
            <person name="Kuo R."/>
            <person name="Labutti K."/>
            <person name="Lipzen A."/>
            <person name="Makela M.R."/>
            <person name="Sandor L."/>
            <person name="Spatafora J.W."/>
            <person name="Grigoriev I.V."/>
            <person name="Hibbett D.S."/>
        </authorList>
    </citation>
    <scope>NUCLEOTIDE SEQUENCE [LARGE SCALE GENOMIC DNA]</scope>
    <source>
        <strain evidence="2 3">3A-2</strain>
    </source>
</reference>
<keyword evidence="3" id="KW-1185">Reference proteome</keyword>
<sequence length="138" mass="15215">MAQESPAIVMHLITVSPVDENKSSRSGLRRTITTPCISYITSLGTRRHFQSFAFNHSDAYARNPKRAALVERYVRKFAARAGGADSKGAYSALCSTEHSSGSVHENHVLAEFRDKDGGHVATEHVSIPERNSKDDEEK</sequence>
<dbReference type="OrthoDB" id="3315849at2759"/>
<dbReference type="AlphaFoldDB" id="A0A8E2DS03"/>
<evidence type="ECO:0000256" key="1">
    <source>
        <dbReference type="SAM" id="MobiDB-lite"/>
    </source>
</evidence>
<gene>
    <name evidence="2" type="ORF">OBBRIDRAFT_831551</name>
</gene>
<evidence type="ECO:0000313" key="3">
    <source>
        <dbReference type="Proteomes" id="UP000250043"/>
    </source>
</evidence>
<evidence type="ECO:0000313" key="2">
    <source>
        <dbReference type="EMBL" id="OCH94725.1"/>
    </source>
</evidence>
<accession>A0A8E2DS03</accession>
<name>A0A8E2DS03_9APHY</name>
<dbReference type="Proteomes" id="UP000250043">
    <property type="component" value="Unassembled WGS sequence"/>
</dbReference>